<proteinExistence type="predicted"/>
<dbReference type="EMBL" id="BQNB010016201">
    <property type="protein sequence ID" value="GJT49020.1"/>
    <property type="molecule type" value="Genomic_DNA"/>
</dbReference>
<gene>
    <name evidence="2" type="ORF">Tco_0975177</name>
</gene>
<organism evidence="2 3">
    <name type="scientific">Tanacetum coccineum</name>
    <dbReference type="NCBI Taxonomy" id="301880"/>
    <lineage>
        <taxon>Eukaryota</taxon>
        <taxon>Viridiplantae</taxon>
        <taxon>Streptophyta</taxon>
        <taxon>Embryophyta</taxon>
        <taxon>Tracheophyta</taxon>
        <taxon>Spermatophyta</taxon>
        <taxon>Magnoliopsida</taxon>
        <taxon>eudicotyledons</taxon>
        <taxon>Gunneridae</taxon>
        <taxon>Pentapetalae</taxon>
        <taxon>asterids</taxon>
        <taxon>campanulids</taxon>
        <taxon>Asterales</taxon>
        <taxon>Asteraceae</taxon>
        <taxon>Asteroideae</taxon>
        <taxon>Anthemideae</taxon>
        <taxon>Anthemidinae</taxon>
        <taxon>Tanacetum</taxon>
    </lineage>
</organism>
<evidence type="ECO:0000259" key="1">
    <source>
        <dbReference type="Pfam" id="PF13976"/>
    </source>
</evidence>
<protein>
    <submittedName>
        <fullName evidence="2">Retrovirus-related pol polyprotein from transposon TNT 1-94</fullName>
    </submittedName>
</protein>
<accession>A0ABQ5EDP7</accession>
<dbReference type="Proteomes" id="UP001151760">
    <property type="component" value="Unassembled WGS sequence"/>
</dbReference>
<reference evidence="2" key="2">
    <citation type="submission" date="2022-01" db="EMBL/GenBank/DDBJ databases">
        <authorList>
            <person name="Yamashiro T."/>
            <person name="Shiraishi A."/>
            <person name="Satake H."/>
            <person name="Nakayama K."/>
        </authorList>
    </citation>
    <scope>NUCLEOTIDE SEQUENCE</scope>
</reference>
<feature type="domain" description="GAG-pre-integrase" evidence="1">
    <location>
        <begin position="97"/>
        <end position="149"/>
    </location>
</feature>
<keyword evidence="3" id="KW-1185">Reference proteome</keyword>
<evidence type="ECO:0000313" key="3">
    <source>
        <dbReference type="Proteomes" id="UP001151760"/>
    </source>
</evidence>
<name>A0ABQ5EDP7_9ASTR</name>
<sequence>MTGDFSHLTNFVHKFLGTVKFGNDHIAKIMRYGDYQIWNIIILRVYYMEGLGHNLFSVGQLCDSDLEVAFRKHSCFVRNLEGVDLLSGFREDMMASSPICLLSKASKTKSWLWHRRLSHLNFGAINHLARHGLVEFKRISLTGFRSCTSRSRYRSVSKQTTRHLPQSCLMLTLEGFPFITVNTKEYHSECSGNYHKDNA</sequence>
<dbReference type="Pfam" id="PF13976">
    <property type="entry name" value="gag_pre-integrs"/>
    <property type="match status" value="1"/>
</dbReference>
<evidence type="ECO:0000313" key="2">
    <source>
        <dbReference type="EMBL" id="GJT49020.1"/>
    </source>
</evidence>
<dbReference type="InterPro" id="IPR025724">
    <property type="entry name" value="GAG-pre-integrase_dom"/>
</dbReference>
<reference evidence="2" key="1">
    <citation type="journal article" date="2022" name="Int. J. Mol. Sci.">
        <title>Draft Genome of Tanacetum Coccineum: Genomic Comparison of Closely Related Tanacetum-Family Plants.</title>
        <authorList>
            <person name="Yamashiro T."/>
            <person name="Shiraishi A."/>
            <person name="Nakayama K."/>
            <person name="Satake H."/>
        </authorList>
    </citation>
    <scope>NUCLEOTIDE SEQUENCE</scope>
</reference>
<comment type="caution">
    <text evidence="2">The sequence shown here is derived from an EMBL/GenBank/DDBJ whole genome shotgun (WGS) entry which is preliminary data.</text>
</comment>